<protein>
    <submittedName>
        <fullName evidence="1">Uncharacterized protein</fullName>
    </submittedName>
</protein>
<dbReference type="AlphaFoldDB" id="A0A7X1TFA2"/>
<dbReference type="Proteomes" id="UP000484381">
    <property type="component" value="Unassembled WGS sequence"/>
</dbReference>
<accession>A0A7X1TFA2</accession>
<keyword evidence="2" id="KW-1185">Reference proteome</keyword>
<comment type="caution">
    <text evidence="1">The sequence shown here is derived from an EMBL/GenBank/DDBJ whole genome shotgun (WGS) entry which is preliminary data.</text>
</comment>
<sequence length="145" mass="16728">MKLCPTCRTEKTVDAFYADKRKRDGLKSQCKTCHIAGNIRARDPEKKRNTNAAHMARARAMEPEKFAERDRIASRNRVRDERVLARVALNNAVKRGDITKPDCCETCSSKDSLHAHHDDYSKPLTVRWLCHACHGKEHRKERMEA</sequence>
<evidence type="ECO:0000313" key="2">
    <source>
        <dbReference type="Proteomes" id="UP000484381"/>
    </source>
</evidence>
<gene>
    <name evidence="1" type="ORF">GCT13_08390</name>
</gene>
<name>A0A7X1TFA2_9BURK</name>
<reference evidence="1 2" key="1">
    <citation type="submission" date="2019-10" db="EMBL/GenBank/DDBJ databases">
        <title>Paraburkholderia sp. isolated from nodules of Mimosa pudica from Brazilian Atlantic Forest soils.</title>
        <authorList>
            <person name="Paulitsch F."/>
            <person name="Hungria M."/>
            <person name="Dall'Agnol R."/>
        </authorList>
    </citation>
    <scope>NUCLEOTIDE SEQUENCE [LARGE SCALE GENOMIC DNA]</scope>
    <source>
        <strain evidence="1 2">CNPSo 3157</strain>
    </source>
</reference>
<dbReference type="EMBL" id="WHNP01000006">
    <property type="protein sequence ID" value="MPW16949.1"/>
    <property type="molecule type" value="Genomic_DNA"/>
</dbReference>
<organism evidence="1 2">
    <name type="scientific">Paraburkholderia franconis</name>
    <dbReference type="NCBI Taxonomy" id="2654983"/>
    <lineage>
        <taxon>Bacteria</taxon>
        <taxon>Pseudomonadati</taxon>
        <taxon>Pseudomonadota</taxon>
        <taxon>Betaproteobacteria</taxon>
        <taxon>Burkholderiales</taxon>
        <taxon>Burkholderiaceae</taxon>
        <taxon>Paraburkholderia</taxon>
    </lineage>
</organism>
<dbReference type="RefSeq" id="WP_152756863.1">
    <property type="nucleotide sequence ID" value="NZ_WHNP01000006.1"/>
</dbReference>
<evidence type="ECO:0000313" key="1">
    <source>
        <dbReference type="EMBL" id="MPW16949.1"/>
    </source>
</evidence>
<proteinExistence type="predicted"/>